<dbReference type="CDD" id="cd08278">
    <property type="entry name" value="benzyl_alcohol_DH"/>
    <property type="match status" value="1"/>
</dbReference>
<dbReference type="InterPro" id="IPR036291">
    <property type="entry name" value="NAD(P)-bd_dom_sf"/>
</dbReference>
<dbReference type="PANTHER" id="PTHR43350:SF2">
    <property type="entry name" value="GROES-LIKE ZINC-BINDING ALCOHOL DEHYDROGENASE FAMILY PROTEIN"/>
    <property type="match status" value="1"/>
</dbReference>
<gene>
    <name evidence="8" type="ORF">EV356DRAFT_478738</name>
</gene>
<keyword evidence="5" id="KW-0560">Oxidoreductase</keyword>
<dbReference type="PANTHER" id="PTHR43350">
    <property type="entry name" value="NAD-DEPENDENT ALCOHOL DEHYDROGENASE"/>
    <property type="match status" value="1"/>
</dbReference>
<dbReference type="PROSITE" id="PS00059">
    <property type="entry name" value="ADH_ZINC"/>
    <property type="match status" value="1"/>
</dbReference>
<reference evidence="8" key="1">
    <citation type="journal article" date="2020" name="Stud. Mycol.">
        <title>101 Dothideomycetes genomes: a test case for predicting lifestyles and emergence of pathogens.</title>
        <authorList>
            <person name="Haridas S."/>
            <person name="Albert R."/>
            <person name="Binder M."/>
            <person name="Bloem J."/>
            <person name="Labutti K."/>
            <person name="Salamov A."/>
            <person name="Andreopoulos B."/>
            <person name="Baker S."/>
            <person name="Barry K."/>
            <person name="Bills G."/>
            <person name="Bluhm B."/>
            <person name="Cannon C."/>
            <person name="Castanera R."/>
            <person name="Culley D."/>
            <person name="Daum C."/>
            <person name="Ezra D."/>
            <person name="Gonzalez J."/>
            <person name="Henrissat B."/>
            <person name="Kuo A."/>
            <person name="Liang C."/>
            <person name="Lipzen A."/>
            <person name="Lutzoni F."/>
            <person name="Magnuson J."/>
            <person name="Mondo S."/>
            <person name="Nolan M."/>
            <person name="Ohm R."/>
            <person name="Pangilinan J."/>
            <person name="Park H.-J."/>
            <person name="Ramirez L."/>
            <person name="Alfaro M."/>
            <person name="Sun H."/>
            <person name="Tritt A."/>
            <person name="Yoshinaga Y."/>
            <person name="Zwiers L.-H."/>
            <person name="Turgeon B."/>
            <person name="Goodwin S."/>
            <person name="Spatafora J."/>
            <person name="Crous P."/>
            <person name="Grigoriev I."/>
        </authorList>
    </citation>
    <scope>NUCLEOTIDE SEQUENCE</scope>
    <source>
        <strain evidence="8">Tuck. ex Michener</strain>
    </source>
</reference>
<dbReference type="Proteomes" id="UP000800092">
    <property type="component" value="Unassembled WGS sequence"/>
</dbReference>
<comment type="cofactor">
    <cofactor evidence="1 6">
        <name>Zn(2+)</name>
        <dbReference type="ChEBI" id="CHEBI:29105"/>
    </cofactor>
</comment>
<protein>
    <submittedName>
        <fullName evidence="8">NAD(P)-binding protein</fullName>
    </submittedName>
</protein>
<evidence type="ECO:0000256" key="6">
    <source>
        <dbReference type="RuleBase" id="RU361277"/>
    </source>
</evidence>
<accession>A0A6A6HL90</accession>
<dbReference type="InterPro" id="IPR002328">
    <property type="entry name" value="ADH_Zn_CS"/>
</dbReference>
<name>A0A6A6HL90_VIRVR</name>
<dbReference type="OrthoDB" id="1560166at2759"/>
<evidence type="ECO:0000313" key="9">
    <source>
        <dbReference type="Proteomes" id="UP000800092"/>
    </source>
</evidence>
<dbReference type="SUPFAM" id="SSF51735">
    <property type="entry name" value="NAD(P)-binding Rossmann-fold domains"/>
    <property type="match status" value="1"/>
</dbReference>
<dbReference type="AlphaFoldDB" id="A0A6A6HL90"/>
<dbReference type="SUPFAM" id="SSF50129">
    <property type="entry name" value="GroES-like"/>
    <property type="match status" value="1"/>
</dbReference>
<dbReference type="GO" id="GO:0008270">
    <property type="term" value="F:zinc ion binding"/>
    <property type="evidence" value="ECO:0007669"/>
    <property type="project" value="InterPro"/>
</dbReference>
<evidence type="ECO:0000256" key="1">
    <source>
        <dbReference type="ARBA" id="ARBA00001947"/>
    </source>
</evidence>
<keyword evidence="9" id="KW-1185">Reference proteome</keyword>
<dbReference type="Pfam" id="PF00107">
    <property type="entry name" value="ADH_zinc_N"/>
    <property type="match status" value="1"/>
</dbReference>
<dbReference type="InterPro" id="IPR013154">
    <property type="entry name" value="ADH-like_N"/>
</dbReference>
<keyword evidence="3 6" id="KW-0479">Metal-binding</keyword>
<evidence type="ECO:0000259" key="7">
    <source>
        <dbReference type="SMART" id="SM00829"/>
    </source>
</evidence>
<evidence type="ECO:0000313" key="8">
    <source>
        <dbReference type="EMBL" id="KAF2238905.1"/>
    </source>
</evidence>
<dbReference type="InterPro" id="IPR011032">
    <property type="entry name" value="GroES-like_sf"/>
</dbReference>
<dbReference type="Pfam" id="PF08240">
    <property type="entry name" value="ADH_N"/>
    <property type="match status" value="1"/>
</dbReference>
<dbReference type="Gene3D" id="3.90.180.10">
    <property type="entry name" value="Medium-chain alcohol dehydrogenases, catalytic domain"/>
    <property type="match status" value="1"/>
</dbReference>
<dbReference type="EMBL" id="ML991774">
    <property type="protein sequence ID" value="KAF2238905.1"/>
    <property type="molecule type" value="Genomic_DNA"/>
</dbReference>
<dbReference type="SMART" id="SM00829">
    <property type="entry name" value="PKS_ER"/>
    <property type="match status" value="1"/>
</dbReference>
<feature type="domain" description="Enoyl reductase (ER)" evidence="7">
    <location>
        <begin position="15"/>
        <end position="383"/>
    </location>
</feature>
<keyword evidence="4 6" id="KW-0862">Zinc</keyword>
<evidence type="ECO:0000256" key="2">
    <source>
        <dbReference type="ARBA" id="ARBA00008072"/>
    </source>
</evidence>
<proteinExistence type="inferred from homology"/>
<evidence type="ECO:0000256" key="3">
    <source>
        <dbReference type="ARBA" id="ARBA00022723"/>
    </source>
</evidence>
<dbReference type="Gene3D" id="3.40.50.720">
    <property type="entry name" value="NAD(P)-binding Rossmann-like Domain"/>
    <property type="match status" value="1"/>
</dbReference>
<dbReference type="InterPro" id="IPR013149">
    <property type="entry name" value="ADH-like_C"/>
</dbReference>
<comment type="similarity">
    <text evidence="2 6">Belongs to the zinc-containing alcohol dehydrogenase family.</text>
</comment>
<dbReference type="InterPro" id="IPR020843">
    <property type="entry name" value="ER"/>
</dbReference>
<organism evidence="8 9">
    <name type="scientific">Viridothelium virens</name>
    <name type="common">Speckled blister lichen</name>
    <name type="synonym">Trypethelium virens</name>
    <dbReference type="NCBI Taxonomy" id="1048519"/>
    <lineage>
        <taxon>Eukaryota</taxon>
        <taxon>Fungi</taxon>
        <taxon>Dikarya</taxon>
        <taxon>Ascomycota</taxon>
        <taxon>Pezizomycotina</taxon>
        <taxon>Dothideomycetes</taxon>
        <taxon>Dothideomycetes incertae sedis</taxon>
        <taxon>Trypetheliales</taxon>
        <taxon>Trypetheliaceae</taxon>
        <taxon>Viridothelium</taxon>
    </lineage>
</organism>
<dbReference type="GO" id="GO:0016491">
    <property type="term" value="F:oxidoreductase activity"/>
    <property type="evidence" value="ECO:0007669"/>
    <property type="project" value="UniProtKB-KW"/>
</dbReference>
<evidence type="ECO:0000256" key="5">
    <source>
        <dbReference type="ARBA" id="ARBA00023002"/>
    </source>
</evidence>
<sequence>MAGERARAKAIVSHGSLEDGQWRMEDVTLRPLREGELLVDIIASGVCHTDILFGSLKEGPSVIYPSIKGHEGSGYVKAVGSAVTVAQKGDPVLLSFSSCGSCHACADQVPSYCTSFNQLNFLGSKNFDLASSTASSGKPSISGQFFGQSSFANTTIVSQKSVVNANNLFKNRQELELFAPLGCGIQTGAGTIINVAQAGAKDAVVVLGLGGVGLSAIMAAKLLGCQKIIGIDKVSSRLSLAKEIGATHVVNTLELDGSSLVDKVREATDGLGATVTMDTTGVKALTMQGIEFTRNHGKIIQVGSNGLEDLADFPMLLFMVSGKQFLGAVEGGATPSKFIPQLIQWYHEGRFPIDKLIKRFKADEWEKAIHEMHEGETIKPILLW</sequence>
<evidence type="ECO:0000256" key="4">
    <source>
        <dbReference type="ARBA" id="ARBA00022833"/>
    </source>
</evidence>